<dbReference type="AlphaFoldDB" id="A0A917XKI3"/>
<keyword evidence="3" id="KW-1185">Reference proteome</keyword>
<organism evidence="2 3">
    <name type="scientific">Streptomyces fuscichromogenes</name>
    <dbReference type="NCBI Taxonomy" id="1324013"/>
    <lineage>
        <taxon>Bacteria</taxon>
        <taxon>Bacillati</taxon>
        <taxon>Actinomycetota</taxon>
        <taxon>Actinomycetes</taxon>
        <taxon>Kitasatosporales</taxon>
        <taxon>Streptomycetaceae</taxon>
        <taxon>Streptomyces</taxon>
    </lineage>
</organism>
<proteinExistence type="predicted"/>
<reference evidence="2" key="2">
    <citation type="submission" date="2020-09" db="EMBL/GenBank/DDBJ databases">
        <authorList>
            <person name="Sun Q."/>
            <person name="Zhou Y."/>
        </authorList>
    </citation>
    <scope>NUCLEOTIDE SEQUENCE</scope>
    <source>
        <strain evidence="2">CGMCC 4.7110</strain>
    </source>
</reference>
<protein>
    <submittedName>
        <fullName evidence="2">Uncharacterized protein</fullName>
    </submittedName>
</protein>
<comment type="caution">
    <text evidence="2">The sequence shown here is derived from an EMBL/GenBank/DDBJ whole genome shotgun (WGS) entry which is preliminary data.</text>
</comment>
<name>A0A917XKI3_9ACTN</name>
<feature type="region of interest" description="Disordered" evidence="1">
    <location>
        <begin position="1"/>
        <end position="23"/>
    </location>
</feature>
<reference evidence="2" key="1">
    <citation type="journal article" date="2014" name="Int. J. Syst. Evol. Microbiol.">
        <title>Complete genome sequence of Corynebacterium casei LMG S-19264T (=DSM 44701T), isolated from a smear-ripened cheese.</title>
        <authorList>
            <consortium name="US DOE Joint Genome Institute (JGI-PGF)"/>
            <person name="Walter F."/>
            <person name="Albersmeier A."/>
            <person name="Kalinowski J."/>
            <person name="Ruckert C."/>
        </authorList>
    </citation>
    <scope>NUCLEOTIDE SEQUENCE</scope>
    <source>
        <strain evidence="2">CGMCC 4.7110</strain>
    </source>
</reference>
<evidence type="ECO:0000256" key="1">
    <source>
        <dbReference type="SAM" id="MobiDB-lite"/>
    </source>
</evidence>
<evidence type="ECO:0000313" key="2">
    <source>
        <dbReference type="EMBL" id="GGN34510.1"/>
    </source>
</evidence>
<sequence length="56" mass="6388">MSHEETAAEAVTRKERFGTLPERIRPEDMVETLPAVGHDPDRDAYDPDEFAVRYGL</sequence>
<dbReference type="EMBL" id="BMML01000022">
    <property type="protein sequence ID" value="GGN34510.1"/>
    <property type="molecule type" value="Genomic_DNA"/>
</dbReference>
<gene>
    <name evidence="2" type="ORF">GCM10011578_075520</name>
</gene>
<dbReference type="Proteomes" id="UP000653411">
    <property type="component" value="Unassembled WGS sequence"/>
</dbReference>
<dbReference type="RefSeq" id="WP_189267406.1">
    <property type="nucleotide sequence ID" value="NZ_BMML01000022.1"/>
</dbReference>
<accession>A0A917XKI3</accession>
<evidence type="ECO:0000313" key="3">
    <source>
        <dbReference type="Proteomes" id="UP000653411"/>
    </source>
</evidence>